<accession>A0A922DBR9</accession>
<name>A0A922DBR9_CARIL</name>
<dbReference type="Proteomes" id="UP000811246">
    <property type="component" value="Chromosome 13"/>
</dbReference>
<reference evidence="1" key="1">
    <citation type="submission" date="2021-01" db="EMBL/GenBank/DDBJ databases">
        <authorList>
            <person name="Lovell J.T."/>
            <person name="Bentley N."/>
            <person name="Bhattarai G."/>
            <person name="Jenkins J.W."/>
            <person name="Sreedasyam A."/>
            <person name="Alarcon Y."/>
            <person name="Bock C."/>
            <person name="Boston L."/>
            <person name="Carlson J."/>
            <person name="Cervantes K."/>
            <person name="Clermont K."/>
            <person name="Krom N."/>
            <person name="Kubenka K."/>
            <person name="Mamidi S."/>
            <person name="Mattison C."/>
            <person name="Monteros M."/>
            <person name="Pisani C."/>
            <person name="Plott C."/>
            <person name="Rajasekar S."/>
            <person name="Rhein H.S."/>
            <person name="Rohla C."/>
            <person name="Song M."/>
            <person name="Hilaire R.S."/>
            <person name="Shu S."/>
            <person name="Wells L."/>
            <person name="Wang X."/>
            <person name="Webber J."/>
            <person name="Heerema R.J."/>
            <person name="Klein P."/>
            <person name="Conner P."/>
            <person name="Grauke L."/>
            <person name="Grimwood J."/>
            <person name="Schmutz J."/>
            <person name="Randall J.J."/>
        </authorList>
    </citation>
    <scope>NUCLEOTIDE SEQUENCE</scope>
    <source>
        <tissue evidence="1">Leaf</tissue>
    </source>
</reference>
<dbReference type="EMBL" id="CM031837">
    <property type="protein sequence ID" value="KAG6682241.1"/>
    <property type="molecule type" value="Genomic_DNA"/>
</dbReference>
<organism evidence="1 2">
    <name type="scientific">Carya illinoinensis</name>
    <name type="common">Pecan</name>
    <dbReference type="NCBI Taxonomy" id="32201"/>
    <lineage>
        <taxon>Eukaryota</taxon>
        <taxon>Viridiplantae</taxon>
        <taxon>Streptophyta</taxon>
        <taxon>Embryophyta</taxon>
        <taxon>Tracheophyta</taxon>
        <taxon>Spermatophyta</taxon>
        <taxon>Magnoliopsida</taxon>
        <taxon>eudicotyledons</taxon>
        <taxon>Gunneridae</taxon>
        <taxon>Pentapetalae</taxon>
        <taxon>rosids</taxon>
        <taxon>fabids</taxon>
        <taxon>Fagales</taxon>
        <taxon>Juglandaceae</taxon>
        <taxon>Carya</taxon>
    </lineage>
</organism>
<evidence type="ECO:0000313" key="2">
    <source>
        <dbReference type="Proteomes" id="UP000811246"/>
    </source>
</evidence>
<evidence type="ECO:0000313" key="1">
    <source>
        <dbReference type="EMBL" id="KAG6682241.1"/>
    </source>
</evidence>
<proteinExistence type="predicted"/>
<dbReference type="AlphaFoldDB" id="A0A922DBR9"/>
<gene>
    <name evidence="1" type="ORF">I3842_13G128700</name>
</gene>
<sequence>MKNTYSTVVVAPCILRVNTYSTVVVALCILHKLDLTLKIHTPQLLWPHVFYASQL</sequence>
<comment type="caution">
    <text evidence="1">The sequence shown here is derived from an EMBL/GenBank/DDBJ whole genome shotgun (WGS) entry which is preliminary data.</text>
</comment>
<protein>
    <submittedName>
        <fullName evidence="1">Uncharacterized protein</fullName>
    </submittedName>
</protein>